<organism evidence="3 4">
    <name type="scientific">Capsella rubella</name>
    <dbReference type="NCBI Taxonomy" id="81985"/>
    <lineage>
        <taxon>Eukaryota</taxon>
        <taxon>Viridiplantae</taxon>
        <taxon>Streptophyta</taxon>
        <taxon>Embryophyta</taxon>
        <taxon>Tracheophyta</taxon>
        <taxon>Spermatophyta</taxon>
        <taxon>Magnoliopsida</taxon>
        <taxon>eudicotyledons</taxon>
        <taxon>Gunneridae</taxon>
        <taxon>Pentapetalae</taxon>
        <taxon>rosids</taxon>
        <taxon>malvids</taxon>
        <taxon>Brassicales</taxon>
        <taxon>Brassicaceae</taxon>
        <taxon>Camelineae</taxon>
        <taxon>Capsella</taxon>
    </lineage>
</organism>
<feature type="region of interest" description="Disordered" evidence="1">
    <location>
        <begin position="1"/>
        <end position="26"/>
    </location>
</feature>
<feature type="compositionally biased region" description="Polar residues" evidence="1">
    <location>
        <begin position="1"/>
        <end position="11"/>
    </location>
</feature>
<feature type="region of interest" description="Disordered" evidence="1">
    <location>
        <begin position="94"/>
        <end position="344"/>
    </location>
</feature>
<dbReference type="eggNOG" id="ENOG502R1X9">
    <property type="taxonomic scope" value="Eukaryota"/>
</dbReference>
<evidence type="ECO:0000256" key="2">
    <source>
        <dbReference type="SAM" id="Phobius"/>
    </source>
</evidence>
<gene>
    <name evidence="3" type="ORF">CARUB_v10001128mg</name>
</gene>
<feature type="compositionally biased region" description="Basic and acidic residues" evidence="1">
    <location>
        <begin position="203"/>
        <end position="213"/>
    </location>
</feature>
<feature type="non-terminal residue" evidence="3">
    <location>
        <position position="1"/>
    </location>
</feature>
<feature type="compositionally biased region" description="Low complexity" evidence="1">
    <location>
        <begin position="238"/>
        <end position="247"/>
    </location>
</feature>
<feature type="compositionally biased region" description="Basic and acidic residues" evidence="1">
    <location>
        <begin position="12"/>
        <end position="22"/>
    </location>
</feature>
<feature type="transmembrane region" description="Helical" evidence="2">
    <location>
        <begin position="72"/>
        <end position="91"/>
    </location>
</feature>
<proteinExistence type="predicted"/>
<dbReference type="OrthoDB" id="1436847at2759"/>
<keyword evidence="4" id="KW-1185">Reference proteome</keyword>
<sequence length="397" mass="44232">LHVNHENTLIESNKDQKKRETQQLKGKKKKLMTSSWTWIISSGLVGVISLMLRSVSNISFSGARFFLPTLNPLFIINGIIFVLAATASLFGNGSDRSPAAQHHHDNDSYRYEQDQDHHDQYRDRSSNDSSKSSFDQYNNKVQEKEKFPVRSGGGSYGVSSPEVRFPPTAPEKPVGIRRMRPPTAPVKTFSQDNTSGDETMEEMWERVKAEKQPLKPNTTLQGTTMPTSSWPSPPSPSPSQVRRPTPSLSSLAPSQAMTPTPSLSSLSPSPSRAGRPTSSLSSLLPSRSPSRARRPTPSLSSLSPSPSRARRPTPSLSSLSPSSSRMRRPPSSPGRPGKKLMERIPSWVKLKKELSMGRDELNSRVEAFITKFKDEMKLQRSESIRRYKSFRGRSDDK</sequence>
<dbReference type="PANTHER" id="PTHR33098:SF61">
    <property type="entry name" value="DUF4408 DOMAIN-CONTAINING PROTEIN"/>
    <property type="match status" value="1"/>
</dbReference>
<dbReference type="AlphaFoldDB" id="R0FEY2"/>
<dbReference type="Pfam" id="PF05553">
    <property type="entry name" value="DUF761"/>
    <property type="match status" value="1"/>
</dbReference>
<dbReference type="InterPro" id="IPR008480">
    <property type="entry name" value="DUF761_pln"/>
</dbReference>
<evidence type="ECO:0000256" key="1">
    <source>
        <dbReference type="SAM" id="MobiDB-lite"/>
    </source>
</evidence>
<dbReference type="PANTHER" id="PTHR33098">
    <property type="entry name" value="COTTON FIBER (DUF761)"/>
    <property type="match status" value="1"/>
</dbReference>
<feature type="transmembrane region" description="Helical" evidence="2">
    <location>
        <begin position="35"/>
        <end position="52"/>
    </location>
</feature>
<name>R0FEY2_9BRAS</name>
<feature type="compositionally biased region" description="Basic and acidic residues" evidence="1">
    <location>
        <begin position="102"/>
        <end position="126"/>
    </location>
</feature>
<keyword evidence="2" id="KW-1133">Transmembrane helix</keyword>
<feature type="compositionally biased region" description="Low complexity" evidence="1">
    <location>
        <begin position="258"/>
        <end position="324"/>
    </location>
</feature>
<accession>R0FEY2</accession>
<dbReference type="Proteomes" id="UP000029121">
    <property type="component" value="Unassembled WGS sequence"/>
</dbReference>
<reference evidence="4" key="1">
    <citation type="journal article" date="2013" name="Nat. Genet.">
        <title>The Capsella rubella genome and the genomic consequences of rapid mating system evolution.</title>
        <authorList>
            <person name="Slotte T."/>
            <person name="Hazzouri K.M."/>
            <person name="Agren J.A."/>
            <person name="Koenig D."/>
            <person name="Maumus F."/>
            <person name="Guo Y.L."/>
            <person name="Steige K."/>
            <person name="Platts A.E."/>
            <person name="Escobar J.S."/>
            <person name="Newman L.K."/>
            <person name="Wang W."/>
            <person name="Mandakova T."/>
            <person name="Vello E."/>
            <person name="Smith L.M."/>
            <person name="Henz S.R."/>
            <person name="Steffen J."/>
            <person name="Takuno S."/>
            <person name="Brandvain Y."/>
            <person name="Coop G."/>
            <person name="Andolfatto P."/>
            <person name="Hu T.T."/>
            <person name="Blanchette M."/>
            <person name="Clark R.M."/>
            <person name="Quesneville H."/>
            <person name="Nordborg M."/>
            <person name="Gaut B.S."/>
            <person name="Lysak M.A."/>
            <person name="Jenkins J."/>
            <person name="Grimwood J."/>
            <person name="Chapman J."/>
            <person name="Prochnik S."/>
            <person name="Shu S."/>
            <person name="Rokhsar D."/>
            <person name="Schmutz J."/>
            <person name="Weigel D."/>
            <person name="Wright S.I."/>
        </authorList>
    </citation>
    <scope>NUCLEOTIDE SEQUENCE [LARGE SCALE GENOMIC DNA]</scope>
    <source>
        <strain evidence="4">cv. Monte Gargano</strain>
    </source>
</reference>
<feature type="compositionally biased region" description="Polar residues" evidence="1">
    <location>
        <begin position="248"/>
        <end position="257"/>
    </location>
</feature>
<evidence type="ECO:0000313" key="3">
    <source>
        <dbReference type="EMBL" id="EOA20792.1"/>
    </source>
</evidence>
<dbReference type="KEGG" id="crb:17882045"/>
<protein>
    <recommendedName>
        <fullName evidence="5">DUF4408 domain-containing protein</fullName>
    </recommendedName>
</protein>
<evidence type="ECO:0000313" key="4">
    <source>
        <dbReference type="Proteomes" id="UP000029121"/>
    </source>
</evidence>
<evidence type="ECO:0008006" key="5">
    <source>
        <dbReference type="Google" id="ProtNLM"/>
    </source>
</evidence>
<dbReference type="EMBL" id="KB870810">
    <property type="protein sequence ID" value="EOA20792.1"/>
    <property type="molecule type" value="Genomic_DNA"/>
</dbReference>
<feature type="compositionally biased region" description="Polar residues" evidence="1">
    <location>
        <begin position="188"/>
        <end position="197"/>
    </location>
</feature>
<keyword evidence="2" id="KW-0812">Transmembrane</keyword>
<keyword evidence="2" id="KW-0472">Membrane</keyword>